<evidence type="ECO:0000256" key="2">
    <source>
        <dbReference type="ARBA" id="ARBA00004856"/>
    </source>
</evidence>
<dbReference type="GO" id="GO:0046872">
    <property type="term" value="F:metal ion binding"/>
    <property type="evidence" value="ECO:0007669"/>
    <property type="project" value="UniProtKB-KW"/>
</dbReference>
<comment type="function">
    <text evidence="11">Involved in methylamine metabolism. Essential for the maturation of the beta subunit of MADH, presumably via a step in the biosynthesis of tryptophan tryptophylquinone (TTQ), the cofactor of MADH.</text>
</comment>
<dbReference type="PROSITE" id="PS51007">
    <property type="entry name" value="CYTC"/>
    <property type="match status" value="2"/>
</dbReference>
<evidence type="ECO:0000256" key="12">
    <source>
        <dbReference type="ARBA" id="ARBA00073576"/>
    </source>
</evidence>
<comment type="cofactor">
    <cofactor evidence="13">
        <name>heme</name>
        <dbReference type="ChEBI" id="CHEBI:30413"/>
    </cofactor>
    <text evidence="13">Binds 2 heme groups.</text>
</comment>
<evidence type="ECO:0000256" key="13">
    <source>
        <dbReference type="PIRSR" id="PIRSR000294-1"/>
    </source>
</evidence>
<keyword evidence="4 13" id="KW-0349">Heme</keyword>
<dbReference type="GO" id="GO:0020037">
    <property type="term" value="F:heme binding"/>
    <property type="evidence" value="ECO:0007669"/>
    <property type="project" value="InterPro"/>
</dbReference>
<feature type="binding site" description="axial binding residue" evidence="14">
    <location>
        <position position="69"/>
    </location>
    <ligand>
        <name>heme c</name>
        <dbReference type="ChEBI" id="CHEBI:61717"/>
        <label>1</label>
    </ligand>
    <ligandPart>
        <name>Fe</name>
        <dbReference type="ChEBI" id="CHEBI:18248"/>
    </ligandPart>
</feature>
<evidence type="ECO:0000256" key="10">
    <source>
        <dbReference type="ARBA" id="ARBA00023004"/>
    </source>
</evidence>
<evidence type="ECO:0000256" key="14">
    <source>
        <dbReference type="PIRSR" id="PIRSR000294-2"/>
    </source>
</evidence>
<dbReference type="PANTHER" id="PTHR30600:SF10">
    <property type="entry name" value="BLL6722 PROTEIN"/>
    <property type="match status" value="1"/>
</dbReference>
<dbReference type="GO" id="GO:0042597">
    <property type="term" value="C:periplasmic space"/>
    <property type="evidence" value="ECO:0007669"/>
    <property type="project" value="UniProtKB-SubCell"/>
</dbReference>
<keyword evidence="9" id="KW-0560">Oxidoreductase</keyword>
<feature type="binding site" description="covalent" evidence="13">
    <location>
        <position position="218"/>
    </location>
    <ligand>
        <name>heme c</name>
        <dbReference type="ChEBI" id="CHEBI:61717"/>
        <label>2</label>
    </ligand>
</feature>
<evidence type="ECO:0000256" key="8">
    <source>
        <dbReference type="ARBA" id="ARBA00022982"/>
    </source>
</evidence>
<keyword evidence="6 15" id="KW-0732">Signal</keyword>
<evidence type="ECO:0000256" key="7">
    <source>
        <dbReference type="ARBA" id="ARBA00022764"/>
    </source>
</evidence>
<evidence type="ECO:0000256" key="4">
    <source>
        <dbReference type="ARBA" id="ARBA00022617"/>
    </source>
</evidence>
<dbReference type="GO" id="GO:0004130">
    <property type="term" value="F:cytochrome-c peroxidase activity"/>
    <property type="evidence" value="ECO:0007669"/>
    <property type="project" value="TreeGrafter"/>
</dbReference>
<dbReference type="Proteomes" id="UP000319148">
    <property type="component" value="Unassembled WGS sequence"/>
</dbReference>
<dbReference type="InterPro" id="IPR051395">
    <property type="entry name" value="Cytochrome_c_Peroxidase/MauG"/>
</dbReference>
<evidence type="ECO:0000256" key="1">
    <source>
        <dbReference type="ARBA" id="ARBA00004418"/>
    </source>
</evidence>
<dbReference type="Pfam" id="PF03150">
    <property type="entry name" value="CCP_MauG"/>
    <property type="match status" value="1"/>
</dbReference>
<feature type="binding site" description="covalent" evidence="13">
    <location>
        <position position="68"/>
    </location>
    <ligand>
        <name>heme c</name>
        <dbReference type="ChEBI" id="CHEBI:61717"/>
        <label>1</label>
    </ligand>
</feature>
<feature type="domain" description="Cytochrome c" evidence="16">
    <location>
        <begin position="43"/>
        <end position="176"/>
    </location>
</feature>
<keyword evidence="7" id="KW-0574">Periplasm</keyword>
<dbReference type="InterPro" id="IPR036909">
    <property type="entry name" value="Cyt_c-like_dom_sf"/>
</dbReference>
<reference evidence="18" key="1">
    <citation type="submission" date="2019-06" db="EMBL/GenBank/DDBJ databases">
        <title>The complete genome of Emcibacter congregatus ZYLT.</title>
        <authorList>
            <person name="Zhao Z."/>
        </authorList>
    </citation>
    <scope>NUCLEOTIDE SEQUENCE [LARGE SCALE GENOMIC DNA]</scope>
    <source>
        <strain evidence="18">MCCC 1A06723</strain>
    </source>
</reference>
<keyword evidence="5 14" id="KW-0479">Metal-binding</keyword>
<evidence type="ECO:0000313" key="18">
    <source>
        <dbReference type="Proteomes" id="UP000319148"/>
    </source>
</evidence>
<dbReference type="InterPro" id="IPR004852">
    <property type="entry name" value="Di-haem_cyt_c_peroxidsae"/>
</dbReference>
<feature type="domain" description="Cytochrome c" evidence="16">
    <location>
        <begin position="200"/>
        <end position="363"/>
    </location>
</feature>
<dbReference type="InterPro" id="IPR009056">
    <property type="entry name" value="Cyt_c-like_dom"/>
</dbReference>
<gene>
    <name evidence="17" type="ORF">FIV46_05010</name>
</gene>
<feature type="binding site" description="covalent" evidence="13">
    <location>
        <position position="215"/>
    </location>
    <ligand>
        <name>heme c</name>
        <dbReference type="ChEBI" id="CHEBI:61717"/>
        <label>2</label>
    </ligand>
</feature>
<keyword evidence="17" id="KW-0575">Peroxidase</keyword>
<sequence length="377" mass="41073">MKRTILAAGAFCTVLFAPLSALAETPLGLPPVPVPADNPMTAEKVALGKKLFNDKRFSTTGEVNCATCHDGGKAFTDSPLRVSEGINKLTGTRNAPTVINAAYMKTQFWDGREPDLEHQSKGPIVNPVEMGQPNHDPVVKLVQGDKEYQKMFKAAFGISPKKITIDHVAKAIASFERTILAGDSPFDRYMYGGDKTAMSESAIRGMRVFRFEGRCVSCHTTSETYALFSDSKFHNLNVNFDKISGSIDSVTEAFKRDKAGGMDLDVTVLTDAEASELGRFVVSTHAADIGAFKTPTLRNVALTAPYMHDGSLKTLEEVVDFYNNGGRVNPDDPINDFQSGGIRPLNLTDQQKADLVEFLKALTSPRESLNKLAELTK</sequence>
<dbReference type="Gene3D" id="1.10.760.10">
    <property type="entry name" value="Cytochrome c-like domain"/>
    <property type="match status" value="2"/>
</dbReference>
<name>A0A501PN85_9PROT</name>
<protein>
    <recommendedName>
        <fullName evidence="12">Methylamine utilization protein MauG</fullName>
    </recommendedName>
</protein>
<keyword evidence="3" id="KW-0813">Transport</keyword>
<evidence type="ECO:0000256" key="15">
    <source>
        <dbReference type="SAM" id="SignalP"/>
    </source>
</evidence>
<evidence type="ECO:0000256" key="9">
    <source>
        <dbReference type="ARBA" id="ARBA00023002"/>
    </source>
</evidence>
<feature type="signal peptide" evidence="15">
    <location>
        <begin position="1"/>
        <end position="23"/>
    </location>
</feature>
<keyword evidence="10 14" id="KW-0408">Iron</keyword>
<dbReference type="SUPFAM" id="SSF46626">
    <property type="entry name" value="Cytochrome c"/>
    <property type="match status" value="2"/>
</dbReference>
<comment type="subcellular location">
    <subcellularLocation>
        <location evidence="1">Periplasm</location>
    </subcellularLocation>
</comment>
<dbReference type="AlphaFoldDB" id="A0A501PN85"/>
<evidence type="ECO:0000256" key="5">
    <source>
        <dbReference type="ARBA" id="ARBA00022723"/>
    </source>
</evidence>
<keyword evidence="8" id="KW-0249">Electron transport</keyword>
<evidence type="ECO:0000256" key="3">
    <source>
        <dbReference type="ARBA" id="ARBA00022448"/>
    </source>
</evidence>
<dbReference type="FunFam" id="1.10.760.10:FF:000019">
    <property type="entry name" value="Di-heme cytochrome C peroxidase"/>
    <property type="match status" value="1"/>
</dbReference>
<dbReference type="OrthoDB" id="9805202at2"/>
<evidence type="ECO:0000256" key="11">
    <source>
        <dbReference type="ARBA" id="ARBA00058991"/>
    </source>
</evidence>
<evidence type="ECO:0000256" key="6">
    <source>
        <dbReference type="ARBA" id="ARBA00022729"/>
    </source>
</evidence>
<dbReference type="GO" id="GO:0009055">
    <property type="term" value="F:electron transfer activity"/>
    <property type="evidence" value="ECO:0007669"/>
    <property type="project" value="InterPro"/>
</dbReference>
<comment type="pathway">
    <text evidence="2">One-carbon metabolism; methylamine degradation.</text>
</comment>
<keyword evidence="18" id="KW-1185">Reference proteome</keyword>
<evidence type="ECO:0000259" key="16">
    <source>
        <dbReference type="PROSITE" id="PS51007"/>
    </source>
</evidence>
<proteinExistence type="predicted"/>
<organism evidence="17 18">
    <name type="scientific">Emcibacter nanhaiensis</name>
    <dbReference type="NCBI Taxonomy" id="1505037"/>
    <lineage>
        <taxon>Bacteria</taxon>
        <taxon>Pseudomonadati</taxon>
        <taxon>Pseudomonadota</taxon>
        <taxon>Alphaproteobacteria</taxon>
        <taxon>Emcibacterales</taxon>
        <taxon>Emcibacteraceae</taxon>
        <taxon>Emcibacter</taxon>
    </lineage>
</organism>
<dbReference type="RefSeq" id="WP_139939028.1">
    <property type="nucleotide sequence ID" value="NZ_JBHSYP010000003.1"/>
</dbReference>
<accession>A0A501PN85</accession>
<evidence type="ECO:0000313" key="17">
    <source>
        <dbReference type="EMBL" id="TPD61572.1"/>
    </source>
</evidence>
<dbReference type="PANTHER" id="PTHR30600">
    <property type="entry name" value="CYTOCHROME C PEROXIDASE-RELATED"/>
    <property type="match status" value="1"/>
</dbReference>
<comment type="PTM">
    <text evidence="13">Binds 2 heme groups per subunit.</text>
</comment>
<dbReference type="InterPro" id="IPR026259">
    <property type="entry name" value="MauG/Cytc_peroxidase"/>
</dbReference>
<feature type="chain" id="PRO_5021241335" description="Methylamine utilization protein MauG" evidence="15">
    <location>
        <begin position="24"/>
        <end position="377"/>
    </location>
</feature>
<comment type="caution">
    <text evidence="17">The sequence shown here is derived from an EMBL/GenBank/DDBJ whole genome shotgun (WGS) entry which is preliminary data.</text>
</comment>
<dbReference type="EMBL" id="VFIY01000005">
    <property type="protein sequence ID" value="TPD61572.1"/>
    <property type="molecule type" value="Genomic_DNA"/>
</dbReference>
<feature type="binding site" description="axial binding residue" evidence="14">
    <location>
        <position position="219"/>
    </location>
    <ligand>
        <name>heme c</name>
        <dbReference type="ChEBI" id="CHEBI:61717"/>
        <label>2</label>
    </ligand>
    <ligandPart>
        <name>Fe</name>
        <dbReference type="ChEBI" id="CHEBI:18248"/>
    </ligandPart>
</feature>
<feature type="binding site" description="covalent" evidence="13">
    <location>
        <position position="65"/>
    </location>
    <ligand>
        <name>heme c</name>
        <dbReference type="ChEBI" id="CHEBI:61717"/>
        <label>1</label>
    </ligand>
</feature>
<dbReference type="PIRSF" id="PIRSF000294">
    <property type="entry name" value="Cytochrome-c_peroxidase"/>
    <property type="match status" value="1"/>
</dbReference>